<dbReference type="CDD" id="cd24004">
    <property type="entry name" value="ASKHA_NBD_PilM-like"/>
    <property type="match status" value="1"/>
</dbReference>
<keyword evidence="3" id="KW-0131">Cell cycle</keyword>
<evidence type="ECO:0000313" key="3">
    <source>
        <dbReference type="EMBL" id="QNB45883.1"/>
    </source>
</evidence>
<dbReference type="SMART" id="SM00842">
    <property type="entry name" value="FtsA"/>
    <property type="match status" value="1"/>
</dbReference>
<evidence type="ECO:0000313" key="4">
    <source>
        <dbReference type="Proteomes" id="UP000515847"/>
    </source>
</evidence>
<dbReference type="InterPro" id="IPR050696">
    <property type="entry name" value="FtsA/MreB"/>
</dbReference>
<proteinExistence type="predicted"/>
<dbReference type="Proteomes" id="UP000515847">
    <property type="component" value="Chromosome"/>
</dbReference>
<evidence type="ECO:0000259" key="2">
    <source>
        <dbReference type="SMART" id="SM00842"/>
    </source>
</evidence>
<feature type="domain" description="SHS2" evidence="2">
    <location>
        <begin position="4"/>
        <end position="203"/>
    </location>
</feature>
<dbReference type="OrthoDB" id="9768127at2"/>
<sequence>MESIFVLDIGTRTVMGLIASLEDGKLSVSHLIYKEHKTRSMLDGQIHNVEQVTQIVKEIVQEIRSLSGLELKKVAVAAAGRALRTVRGTAKVKFPVGTVITREDVLSLELQAVQDAQLALPKNQGYIPLSQQYYCVGYSVVEQHLDNITIGSLVGQRGQDADLQVVATFLPRIVVDSLQTVVEQAGLELFSITLEPIAVANLVLNPTMRRLNLVLVDIGAGTSDIAVCGDNTVSAFGMVPMAGDEITEAICDAYLLDFNVGEQVKRNLTDENITVTDVLGIEQNLKKSEVLTTLVPAVDSLAEAIAQEIYGLNGKTPQAVLLVGGGSLTPGLTRSLAEKLQLPENRVAVQQAGKLNNVLNLPPDSLGPNFITVLGIAYTGLTCPTMGFVSVNINDIPVRLLNIGKNTVAEALLAGGFNLRDLYGRPGMALTFEINGQMVSIPGKMGTPGSITLNGEPAQLNNTVRQGDKIIFTPGKPGEEAKATYGEVLKDYFGFCRVNGKNVEIKPVVKTGNKIISLEDNIVDGSKAEVVTKQTVKDVLAEAGFLGGSTEVTVNGKVLSLLDMSLCTINGKKAKLDDQVAPGDHIYFEPVKNLTVDNFLPGTVTKGTALQVYVNGEKVALQQGEKIWVNKNPAERTTPVQPGDEIDYQFCDKKFPPILIDIFNKINFSPNPPPGKTRLLLLVNNEEKEYTYPLQDGDKIEISWT</sequence>
<organism evidence="3 4">
    <name type="scientific">Thermanaerosceptrum fracticalcis</name>
    <dbReference type="NCBI Taxonomy" id="1712410"/>
    <lineage>
        <taxon>Bacteria</taxon>
        <taxon>Bacillati</taxon>
        <taxon>Bacillota</taxon>
        <taxon>Clostridia</taxon>
        <taxon>Eubacteriales</taxon>
        <taxon>Peptococcaceae</taxon>
        <taxon>Thermanaerosceptrum</taxon>
    </lineage>
</organism>
<keyword evidence="3" id="KW-0132">Cell division</keyword>
<dbReference type="EMBL" id="CP045798">
    <property type="protein sequence ID" value="QNB45883.1"/>
    <property type="molecule type" value="Genomic_DNA"/>
</dbReference>
<dbReference type="PANTHER" id="PTHR32432">
    <property type="entry name" value="CELL DIVISION PROTEIN FTSA-RELATED"/>
    <property type="match status" value="1"/>
</dbReference>
<evidence type="ECO:0000256" key="1">
    <source>
        <dbReference type="PROSITE-ProRule" id="PRU00182"/>
    </source>
</evidence>
<accession>A0A7G6E1C9</accession>
<dbReference type="AlphaFoldDB" id="A0A7G6E1C9"/>
<dbReference type="Gene3D" id="3.30.1490.300">
    <property type="match status" value="1"/>
</dbReference>
<dbReference type="PANTHER" id="PTHR32432:SF3">
    <property type="entry name" value="ETHANOLAMINE UTILIZATION PROTEIN EUTJ"/>
    <property type="match status" value="1"/>
</dbReference>
<keyword evidence="4" id="KW-1185">Reference proteome</keyword>
<keyword evidence="1" id="KW-0694">RNA-binding</keyword>
<dbReference type="InterPro" id="IPR043129">
    <property type="entry name" value="ATPase_NBD"/>
</dbReference>
<gene>
    <name evidence="3" type="ORF">BR63_05890</name>
</gene>
<dbReference type="InterPro" id="IPR003494">
    <property type="entry name" value="SHS2_FtsA"/>
</dbReference>
<dbReference type="GO" id="GO:0003723">
    <property type="term" value="F:RNA binding"/>
    <property type="evidence" value="ECO:0007669"/>
    <property type="project" value="UniProtKB-KW"/>
</dbReference>
<dbReference type="GO" id="GO:0051301">
    <property type="term" value="P:cell division"/>
    <property type="evidence" value="ECO:0007669"/>
    <property type="project" value="UniProtKB-KW"/>
</dbReference>
<dbReference type="SUPFAM" id="SSF53067">
    <property type="entry name" value="Actin-like ATPase domain"/>
    <property type="match status" value="2"/>
</dbReference>
<protein>
    <submittedName>
        <fullName evidence="3">Cell division protein FtsA</fullName>
    </submittedName>
</protein>
<reference evidence="3 4" key="1">
    <citation type="journal article" date="2019" name="Front. Microbiol.">
        <title>Thermoanaerosceptrum fracticalcis gen. nov. sp. nov., a Novel Fumarate-Fermenting Microorganism From a Deep Fractured Carbonate Aquifer of the US Great Basin.</title>
        <authorList>
            <person name="Hamilton-Brehm S.D."/>
            <person name="Stewart L.E."/>
            <person name="Zavarin M."/>
            <person name="Caldwell M."/>
            <person name="Lawson P.A."/>
            <person name="Onstott T.C."/>
            <person name="Grzymski J."/>
            <person name="Neveux I."/>
            <person name="Lollar B.S."/>
            <person name="Russell C.E."/>
            <person name="Moser D.P."/>
        </authorList>
    </citation>
    <scope>NUCLEOTIDE SEQUENCE [LARGE SCALE GENOMIC DNA]</scope>
    <source>
        <strain evidence="3 4">DRI-13</strain>
    </source>
</reference>
<dbReference type="KEGG" id="tfr:BR63_05890"/>
<dbReference type="PROSITE" id="PS50889">
    <property type="entry name" value="S4"/>
    <property type="match status" value="1"/>
</dbReference>
<name>A0A7G6E1C9_THEFR</name>
<dbReference type="Gene3D" id="3.30.420.40">
    <property type="match status" value="2"/>
</dbReference>
<dbReference type="Pfam" id="PF14450">
    <property type="entry name" value="FtsA"/>
    <property type="match status" value="1"/>
</dbReference>
<dbReference type="RefSeq" id="WP_034423609.1">
    <property type="nucleotide sequence ID" value="NZ_CP045798.1"/>
</dbReference>